<gene>
    <name evidence="1" type="ORF">F1735_32380</name>
</gene>
<keyword evidence="2" id="KW-1185">Reference proteome</keyword>
<evidence type="ECO:0000313" key="1">
    <source>
        <dbReference type="EMBL" id="NHZ66922.1"/>
    </source>
</evidence>
<name>A0ABX0N518_9BURK</name>
<sequence length="166" mass="18812">MQFTREIIAVVRSADKILLTEHSSQLDALDSEQGLSLIPIDIIYISKILTKEQSALLIDLLLEGDKESSVSQRVDLKPFMPEVGAKSCLFSPHHSIIFFREKRELGKITVDFVCGKAEWRGSAAEVPGPFVSRFYEFWKSAGIEPHKNWEKLADQYLTSARQKQSN</sequence>
<evidence type="ECO:0000313" key="2">
    <source>
        <dbReference type="Proteomes" id="UP000610594"/>
    </source>
</evidence>
<accession>A0ABX0N518</accession>
<organism evidence="1 2">
    <name type="scientific">Massilia genomosp. 1</name>
    <dbReference type="NCBI Taxonomy" id="2609280"/>
    <lineage>
        <taxon>Bacteria</taxon>
        <taxon>Pseudomonadati</taxon>
        <taxon>Pseudomonadota</taxon>
        <taxon>Betaproteobacteria</taxon>
        <taxon>Burkholderiales</taxon>
        <taxon>Oxalobacteraceae</taxon>
        <taxon>Telluria group</taxon>
        <taxon>Massilia</taxon>
    </lineage>
</organism>
<proteinExistence type="predicted"/>
<dbReference type="Proteomes" id="UP000610594">
    <property type="component" value="Unassembled WGS sequence"/>
</dbReference>
<comment type="caution">
    <text evidence="1">The sequence shown here is derived from an EMBL/GenBank/DDBJ whole genome shotgun (WGS) entry which is preliminary data.</text>
</comment>
<protein>
    <submittedName>
        <fullName evidence="1">Uncharacterized protein</fullName>
    </submittedName>
</protein>
<reference evidence="1 2" key="1">
    <citation type="submission" date="2019-10" db="EMBL/GenBank/DDBJ databases">
        <title>Taxonomy of Antarctic Massilia spp.: description of Massilia rubra sp. nov., Massilia aquatica sp. nov., Massilia mucilaginosa sp. nov., Massilia frigida sp. nov. isolated from streams, lakes and regoliths.</title>
        <authorList>
            <person name="Holochova P."/>
            <person name="Sedlacek I."/>
            <person name="Kralova S."/>
            <person name="Maslanova I."/>
            <person name="Busse H.-J."/>
            <person name="Stankova E."/>
            <person name="Vrbovska V."/>
            <person name="Kovarovic V."/>
            <person name="Bartak M."/>
            <person name="Svec P."/>
            <person name="Pantucek R."/>
        </authorList>
    </citation>
    <scope>NUCLEOTIDE SEQUENCE [LARGE SCALE GENOMIC DNA]</scope>
    <source>
        <strain evidence="1 2">CCM 8694</strain>
    </source>
</reference>
<dbReference type="RefSeq" id="WP_167241002.1">
    <property type="nucleotide sequence ID" value="NZ_WHJF01000195.1"/>
</dbReference>
<dbReference type="EMBL" id="WHJF01000195">
    <property type="protein sequence ID" value="NHZ66922.1"/>
    <property type="molecule type" value="Genomic_DNA"/>
</dbReference>